<comment type="function">
    <text evidence="3">PPIases accelerate the folding of proteins. It catalyzes the cis-trans isomerization of proline imidic peptide bonds in oligopeptides.</text>
</comment>
<sequence length="241" mass="26200">MDINDTRAAYARAAAFVEAKNLAYNLTSNRLEELGGSERRRIKEVLYPNDFEWAPKGRVCVRMPPERLTFELWPDVAPLAVQNFLSLATGHRGVGAGGRPLHYRGCHVHRIVRGFIVQGGDILMNNGSGGESIWGKPFKDDKDGLKARLDARGLLAMGNSGKNSNTSQFFITLDGGKGVQALTGKHVVFGRLVDGEQVLQFIEQCAAEDGGEKPRCAIVIADCGVEAETLAPLQRHQCGLA</sequence>
<dbReference type="PANTHER" id="PTHR11071">
    <property type="entry name" value="PEPTIDYL-PROLYL CIS-TRANS ISOMERASE"/>
    <property type="match status" value="1"/>
</dbReference>
<gene>
    <name evidence="5" type="ORF">KFE25_006378</name>
</gene>
<dbReference type="GO" id="GO:0006457">
    <property type="term" value="P:protein folding"/>
    <property type="evidence" value="ECO:0007669"/>
    <property type="project" value="InterPro"/>
</dbReference>
<comment type="caution">
    <text evidence="5">The sequence shown here is derived from an EMBL/GenBank/DDBJ whole genome shotgun (WGS) entry which is preliminary data.</text>
</comment>
<dbReference type="PROSITE" id="PS00170">
    <property type="entry name" value="CSA_PPIASE_1"/>
    <property type="match status" value="1"/>
</dbReference>
<keyword evidence="1 3" id="KW-0697">Rotamase</keyword>
<evidence type="ECO:0000259" key="4">
    <source>
        <dbReference type="PROSITE" id="PS50072"/>
    </source>
</evidence>
<proteinExistence type="inferred from homology"/>
<dbReference type="EC" id="5.2.1.8" evidence="3"/>
<dbReference type="Proteomes" id="UP000751190">
    <property type="component" value="Unassembled WGS sequence"/>
</dbReference>
<evidence type="ECO:0000256" key="1">
    <source>
        <dbReference type="ARBA" id="ARBA00023110"/>
    </source>
</evidence>
<reference evidence="5" key="1">
    <citation type="submission" date="2021-05" db="EMBL/GenBank/DDBJ databases">
        <title>The genome of the haptophyte Pavlova lutheri (Diacronema luteri, Pavlovales) - a model for lipid biosynthesis in eukaryotic algae.</title>
        <authorList>
            <person name="Hulatt C.J."/>
            <person name="Posewitz M.C."/>
        </authorList>
    </citation>
    <scope>NUCLEOTIDE SEQUENCE</scope>
    <source>
        <strain evidence="5">NIVA-4/92</strain>
    </source>
</reference>
<dbReference type="GO" id="GO:0003755">
    <property type="term" value="F:peptidyl-prolyl cis-trans isomerase activity"/>
    <property type="evidence" value="ECO:0007669"/>
    <property type="project" value="UniProtKB-UniRule"/>
</dbReference>
<dbReference type="PROSITE" id="PS50072">
    <property type="entry name" value="CSA_PPIASE_2"/>
    <property type="match status" value="1"/>
</dbReference>
<keyword evidence="2 3" id="KW-0413">Isomerase</keyword>
<dbReference type="SUPFAM" id="SSF50891">
    <property type="entry name" value="Cyclophilin-like"/>
    <property type="match status" value="1"/>
</dbReference>
<accession>A0A8J5XKT8</accession>
<dbReference type="GO" id="GO:0016018">
    <property type="term" value="F:cyclosporin A binding"/>
    <property type="evidence" value="ECO:0007669"/>
    <property type="project" value="TreeGrafter"/>
</dbReference>
<keyword evidence="6" id="KW-1185">Reference proteome</keyword>
<dbReference type="AlphaFoldDB" id="A0A8J5XKT8"/>
<comment type="catalytic activity">
    <reaction evidence="3">
        <text>[protein]-peptidylproline (omega=180) = [protein]-peptidylproline (omega=0)</text>
        <dbReference type="Rhea" id="RHEA:16237"/>
        <dbReference type="Rhea" id="RHEA-COMP:10747"/>
        <dbReference type="Rhea" id="RHEA-COMP:10748"/>
        <dbReference type="ChEBI" id="CHEBI:83833"/>
        <dbReference type="ChEBI" id="CHEBI:83834"/>
        <dbReference type="EC" id="5.2.1.8"/>
    </reaction>
</comment>
<name>A0A8J5XKT8_DIALT</name>
<dbReference type="PANTHER" id="PTHR11071:SF561">
    <property type="entry name" value="PEPTIDYL-PROLYL CIS-TRANS ISOMERASE D-RELATED"/>
    <property type="match status" value="1"/>
</dbReference>
<evidence type="ECO:0000313" key="5">
    <source>
        <dbReference type="EMBL" id="KAG8469923.1"/>
    </source>
</evidence>
<protein>
    <recommendedName>
        <fullName evidence="3">Peptidyl-prolyl cis-trans isomerase</fullName>
        <shortName evidence="3">PPIase</shortName>
        <ecNumber evidence="3">5.2.1.8</ecNumber>
    </recommendedName>
</protein>
<dbReference type="PRINTS" id="PR00153">
    <property type="entry name" value="CSAPPISMRASE"/>
</dbReference>
<organism evidence="5 6">
    <name type="scientific">Diacronema lutheri</name>
    <name type="common">Unicellular marine alga</name>
    <name type="synonym">Monochrysis lutheri</name>
    <dbReference type="NCBI Taxonomy" id="2081491"/>
    <lineage>
        <taxon>Eukaryota</taxon>
        <taxon>Haptista</taxon>
        <taxon>Haptophyta</taxon>
        <taxon>Pavlovophyceae</taxon>
        <taxon>Pavlovales</taxon>
        <taxon>Pavlovaceae</taxon>
        <taxon>Diacronema</taxon>
    </lineage>
</organism>
<dbReference type="Pfam" id="PF00160">
    <property type="entry name" value="Pro_isomerase"/>
    <property type="match status" value="1"/>
</dbReference>
<dbReference type="OMA" id="EAECATE"/>
<feature type="domain" description="PPIase cyclophilin-type" evidence="4">
    <location>
        <begin position="67"/>
        <end position="225"/>
    </location>
</feature>
<dbReference type="InterPro" id="IPR029000">
    <property type="entry name" value="Cyclophilin-like_dom_sf"/>
</dbReference>
<evidence type="ECO:0000313" key="6">
    <source>
        <dbReference type="Proteomes" id="UP000751190"/>
    </source>
</evidence>
<dbReference type="OrthoDB" id="407558at2759"/>
<evidence type="ECO:0000256" key="3">
    <source>
        <dbReference type="RuleBase" id="RU363019"/>
    </source>
</evidence>
<evidence type="ECO:0000256" key="2">
    <source>
        <dbReference type="ARBA" id="ARBA00023235"/>
    </source>
</evidence>
<dbReference type="InterPro" id="IPR002130">
    <property type="entry name" value="Cyclophilin-type_PPIase_dom"/>
</dbReference>
<dbReference type="Gene3D" id="2.40.100.10">
    <property type="entry name" value="Cyclophilin-like"/>
    <property type="match status" value="1"/>
</dbReference>
<dbReference type="InterPro" id="IPR020892">
    <property type="entry name" value="Cyclophilin-type_PPIase_CS"/>
</dbReference>
<dbReference type="EMBL" id="JAGTXO010000002">
    <property type="protein sequence ID" value="KAG8469923.1"/>
    <property type="molecule type" value="Genomic_DNA"/>
</dbReference>
<dbReference type="GO" id="GO:0005737">
    <property type="term" value="C:cytoplasm"/>
    <property type="evidence" value="ECO:0007669"/>
    <property type="project" value="TreeGrafter"/>
</dbReference>
<comment type="similarity">
    <text evidence="3">Belongs to the cyclophilin-type PPIase family.</text>
</comment>